<dbReference type="EMBL" id="MJIL01000099">
    <property type="protein sequence ID" value="OLQ70070.1"/>
    <property type="molecule type" value="Genomic_DNA"/>
</dbReference>
<dbReference type="Proteomes" id="UP000186905">
    <property type="component" value="Unassembled WGS sequence"/>
</dbReference>
<dbReference type="InterPro" id="IPR006311">
    <property type="entry name" value="TAT_signal"/>
</dbReference>
<organism evidence="2 3">
    <name type="scientific">Photobacterium proteolyticum</name>
    <dbReference type="NCBI Taxonomy" id="1903952"/>
    <lineage>
        <taxon>Bacteria</taxon>
        <taxon>Pseudomonadati</taxon>
        <taxon>Pseudomonadota</taxon>
        <taxon>Gammaproteobacteria</taxon>
        <taxon>Vibrionales</taxon>
        <taxon>Vibrionaceae</taxon>
        <taxon>Photobacterium</taxon>
    </lineage>
</organism>
<evidence type="ECO:0000313" key="2">
    <source>
        <dbReference type="EMBL" id="OLQ70070.1"/>
    </source>
</evidence>
<feature type="compositionally biased region" description="Basic and acidic residues" evidence="1">
    <location>
        <begin position="60"/>
        <end position="71"/>
    </location>
</feature>
<dbReference type="NCBIfam" id="TIGR02811">
    <property type="entry name" value="formate_TAT"/>
    <property type="match status" value="1"/>
</dbReference>
<dbReference type="InterPro" id="IPR014177">
    <property type="entry name" value="Formate_DH_TAT-contain"/>
</dbReference>
<evidence type="ECO:0000256" key="1">
    <source>
        <dbReference type="SAM" id="MobiDB-lite"/>
    </source>
</evidence>
<dbReference type="AlphaFoldDB" id="A0A1Q9G6X3"/>
<comment type="caution">
    <text evidence="2">The sequence shown here is derived from an EMBL/GenBank/DDBJ whole genome shotgun (WGS) entry which is preliminary data.</text>
</comment>
<dbReference type="STRING" id="1903952.BIT28_11085"/>
<reference evidence="2 3" key="1">
    <citation type="submission" date="2016-09" db="EMBL/GenBank/DDBJ databases">
        <title>Photobacterium proteolyticum sp. nov. a protease producing bacterium isolated from ocean sediments of Laizhou Bay.</title>
        <authorList>
            <person name="Li Y."/>
        </authorList>
    </citation>
    <scope>NUCLEOTIDE SEQUENCE [LARGE SCALE GENOMIC DNA]</scope>
    <source>
        <strain evidence="2 3">13-12</strain>
    </source>
</reference>
<dbReference type="RefSeq" id="WP_075768070.1">
    <property type="nucleotide sequence ID" value="NZ_MJIL01000099.1"/>
</dbReference>
<protein>
    <submittedName>
        <fullName evidence="2">Formate dehydrogenase subunit or accessory protein</fullName>
    </submittedName>
</protein>
<proteinExistence type="predicted"/>
<dbReference type="PIRSF" id="PIRSF036704">
    <property type="entry name" value="UCP036704"/>
    <property type="match status" value="1"/>
</dbReference>
<evidence type="ECO:0000313" key="3">
    <source>
        <dbReference type="Proteomes" id="UP000186905"/>
    </source>
</evidence>
<keyword evidence="3" id="KW-1185">Reference proteome</keyword>
<gene>
    <name evidence="2" type="ORF">BIT28_11085</name>
</gene>
<accession>A0A1Q9G6X3</accession>
<dbReference type="PROSITE" id="PS51318">
    <property type="entry name" value="TAT"/>
    <property type="match status" value="1"/>
</dbReference>
<name>A0A1Q9G6X3_9GAMM</name>
<sequence length="71" mass="7765">MSEQNKAIHNETDQSRRQLLKSIGLTAAAGAVAAGTTTVAKAAVETPEQKNENNSTGYRETQHVRDYYETL</sequence>
<feature type="region of interest" description="Disordered" evidence="1">
    <location>
        <begin position="43"/>
        <end position="71"/>
    </location>
</feature>